<dbReference type="InterPro" id="IPR036179">
    <property type="entry name" value="Ig-like_dom_sf"/>
</dbReference>
<dbReference type="Proteomes" id="UP000677228">
    <property type="component" value="Unassembled WGS sequence"/>
</dbReference>
<evidence type="ECO:0000313" key="3">
    <source>
        <dbReference type="EMBL" id="CAF3829486.1"/>
    </source>
</evidence>
<dbReference type="Gene3D" id="2.60.40.10">
    <property type="entry name" value="Immunoglobulins"/>
    <property type="match status" value="1"/>
</dbReference>
<reference evidence="2" key="1">
    <citation type="submission" date="2021-02" db="EMBL/GenBank/DDBJ databases">
        <authorList>
            <person name="Nowell W R."/>
        </authorList>
    </citation>
    <scope>NUCLEOTIDE SEQUENCE</scope>
</reference>
<dbReference type="Proteomes" id="UP000682733">
    <property type="component" value="Unassembled WGS sequence"/>
</dbReference>
<dbReference type="EMBL" id="CAJOBA010008477">
    <property type="protein sequence ID" value="CAF3829486.1"/>
    <property type="molecule type" value="Genomic_DNA"/>
</dbReference>
<comment type="caution">
    <text evidence="2">The sequence shown here is derived from an EMBL/GenBank/DDBJ whole genome shotgun (WGS) entry which is preliminary data.</text>
</comment>
<dbReference type="AlphaFoldDB" id="A0A8S2E5L3"/>
<evidence type="ECO:0000313" key="4">
    <source>
        <dbReference type="Proteomes" id="UP000677228"/>
    </source>
</evidence>
<accession>A0A8S2E5L3</accession>
<evidence type="ECO:0000256" key="1">
    <source>
        <dbReference type="SAM" id="SignalP"/>
    </source>
</evidence>
<feature type="chain" id="PRO_5036273438" evidence="1">
    <location>
        <begin position="24"/>
        <end position="78"/>
    </location>
</feature>
<dbReference type="EMBL" id="CAJNOK010008463">
    <property type="protein sequence ID" value="CAF1064275.1"/>
    <property type="molecule type" value="Genomic_DNA"/>
</dbReference>
<organism evidence="2 4">
    <name type="scientific">Didymodactylos carnosus</name>
    <dbReference type="NCBI Taxonomy" id="1234261"/>
    <lineage>
        <taxon>Eukaryota</taxon>
        <taxon>Metazoa</taxon>
        <taxon>Spiralia</taxon>
        <taxon>Gnathifera</taxon>
        <taxon>Rotifera</taxon>
        <taxon>Eurotatoria</taxon>
        <taxon>Bdelloidea</taxon>
        <taxon>Philodinida</taxon>
        <taxon>Philodinidae</taxon>
        <taxon>Didymodactylos</taxon>
    </lineage>
</organism>
<feature type="signal peptide" evidence="1">
    <location>
        <begin position="1"/>
        <end position="23"/>
    </location>
</feature>
<dbReference type="SUPFAM" id="SSF48726">
    <property type="entry name" value="Immunoglobulin"/>
    <property type="match status" value="1"/>
</dbReference>
<name>A0A8S2E5L3_9BILA</name>
<evidence type="ECO:0000313" key="2">
    <source>
        <dbReference type="EMBL" id="CAF1064275.1"/>
    </source>
</evidence>
<gene>
    <name evidence="2" type="ORF">OVA965_LOCUS17574</name>
    <name evidence="3" type="ORF">TMI583_LOCUS17585</name>
</gene>
<proteinExistence type="predicted"/>
<sequence length="78" mass="8792">MITLQSIWFYLLANVFFLQCLPAQSGQYYIVKPHDLSALLGSNVTIPCVIQPPHGDVQWTKDGLALGMHTAQHTYVKY</sequence>
<protein>
    <submittedName>
        <fullName evidence="2">Uncharacterized protein</fullName>
    </submittedName>
</protein>
<keyword evidence="1" id="KW-0732">Signal</keyword>
<dbReference type="InterPro" id="IPR013783">
    <property type="entry name" value="Ig-like_fold"/>
</dbReference>